<name>A0A0E1WXC2_9HYPH</name>
<organism evidence="1">
    <name type="scientific">Brucella pinnipedialis M292/94/1</name>
    <dbReference type="NCBI Taxonomy" id="520462"/>
    <lineage>
        <taxon>Bacteria</taxon>
        <taxon>Pseudomonadati</taxon>
        <taxon>Pseudomonadota</taxon>
        <taxon>Alphaproteobacteria</taxon>
        <taxon>Hyphomicrobiales</taxon>
        <taxon>Brucellaceae</taxon>
        <taxon>Brucella/Ochrobactrum group</taxon>
        <taxon>Brucella</taxon>
    </lineage>
</organism>
<reference evidence="1" key="1">
    <citation type="submission" date="2009-01" db="EMBL/GenBank/DDBJ databases">
        <title>The Genome Sequence of Brucella pinnipedialis M292/94/1.</title>
        <authorList>
            <consortium name="The Broad Institute Genome Sequencing Platform"/>
            <person name="Ward D."/>
            <person name="Young S.K."/>
            <person name="Kodira C.D."/>
            <person name="Zeng Q."/>
            <person name="Koehrsen M."/>
            <person name="Alvarado L."/>
            <person name="Berlin A."/>
            <person name="Borenstein D."/>
            <person name="Chen Z."/>
            <person name="Engels R."/>
            <person name="Freedman E."/>
            <person name="Gellesch M."/>
            <person name="Goldberg J."/>
            <person name="Griggs A."/>
            <person name="Gujja S."/>
            <person name="Heiman D."/>
            <person name="Hepburn T."/>
            <person name="Howarth C."/>
            <person name="Jen D."/>
            <person name="Larson L."/>
            <person name="Lewis B."/>
            <person name="Mehta T."/>
            <person name="Park D."/>
            <person name="Pearson M."/>
            <person name="Roberts A."/>
            <person name="Saif S."/>
            <person name="Shea T."/>
            <person name="Shenoy N."/>
            <person name="Sisk P."/>
            <person name="Stolte C."/>
            <person name="Sykes S."/>
            <person name="Walk T."/>
            <person name="White J."/>
            <person name="Yandava C."/>
            <person name="Whatmore A.M."/>
            <person name="Perrett L.L."/>
            <person name="O'Callaghan D."/>
            <person name="Nusbaum C."/>
            <person name="Galagan J."/>
            <person name="Birren B."/>
        </authorList>
    </citation>
    <scope>NUCLEOTIDE SEQUENCE [LARGE SCALE GENOMIC DNA]</scope>
    <source>
        <strain evidence="1">M292/94/1</strain>
    </source>
</reference>
<dbReference type="HOGENOM" id="CLU_3165412_0_0_5"/>
<gene>
    <name evidence="1" type="ORF">BALG_01998</name>
</gene>
<proteinExistence type="predicted"/>
<dbReference type="Proteomes" id="UP000004659">
    <property type="component" value="Unassembled WGS sequence"/>
</dbReference>
<dbReference type="AlphaFoldDB" id="A0A0E1WXC2"/>
<protein>
    <submittedName>
        <fullName evidence="1">Uncharacterized protein</fullName>
    </submittedName>
</protein>
<sequence length="52" mass="5650">MARSFVLERIPKSVKRFSGCVSNKQIERGSDLLGSKRALAVNVPVHSGKVPV</sequence>
<evidence type="ECO:0000313" key="1">
    <source>
        <dbReference type="EMBL" id="EEZ28644.1"/>
    </source>
</evidence>
<dbReference type="EMBL" id="EQ999534">
    <property type="protein sequence ID" value="EEZ28644.1"/>
    <property type="molecule type" value="Genomic_DNA"/>
</dbReference>
<accession>A0A0E1WXC2</accession>